<gene>
    <name evidence="15" type="ORF">WH47_00795</name>
</gene>
<feature type="region of interest" description="Disordered" evidence="12">
    <location>
        <begin position="1184"/>
        <end position="1212"/>
    </location>
</feature>
<dbReference type="STRING" id="597456.A0A0L7QK50"/>
<dbReference type="OrthoDB" id="266334at2759"/>
<protein>
    <submittedName>
        <fullName evidence="15">Protein osteopotentia like protein</fullName>
    </submittedName>
</protein>
<feature type="domain" description="SUN" evidence="14">
    <location>
        <begin position="312"/>
        <end position="472"/>
    </location>
</feature>
<comment type="similarity">
    <text evidence="9">Belongs to the SLP1 family.</text>
</comment>
<keyword evidence="6 13" id="KW-0472">Membrane</keyword>
<dbReference type="Pfam" id="PF07738">
    <property type="entry name" value="Sad1_UNC"/>
    <property type="match status" value="1"/>
</dbReference>
<dbReference type="InterPro" id="IPR012919">
    <property type="entry name" value="SUN_dom"/>
</dbReference>
<dbReference type="InterPro" id="IPR045120">
    <property type="entry name" value="Suco/Slp1-like"/>
</dbReference>
<organism evidence="15 16">
    <name type="scientific">Habropoda laboriosa</name>
    <dbReference type="NCBI Taxonomy" id="597456"/>
    <lineage>
        <taxon>Eukaryota</taxon>
        <taxon>Metazoa</taxon>
        <taxon>Ecdysozoa</taxon>
        <taxon>Arthropoda</taxon>
        <taxon>Hexapoda</taxon>
        <taxon>Insecta</taxon>
        <taxon>Pterygota</taxon>
        <taxon>Neoptera</taxon>
        <taxon>Endopterygota</taxon>
        <taxon>Hymenoptera</taxon>
        <taxon>Apocrita</taxon>
        <taxon>Aculeata</taxon>
        <taxon>Apoidea</taxon>
        <taxon>Anthophila</taxon>
        <taxon>Apidae</taxon>
        <taxon>Habropoda</taxon>
    </lineage>
</organism>
<reference evidence="15 16" key="1">
    <citation type="submission" date="2015-07" db="EMBL/GenBank/DDBJ databases">
        <title>The genome of Habropoda laboriosa.</title>
        <authorList>
            <person name="Pan H."/>
            <person name="Kapheim K."/>
        </authorList>
    </citation>
    <scope>NUCLEOTIDE SEQUENCE [LARGE SCALE GENOMIC DNA]</scope>
    <source>
        <strain evidence="15">0110345459</strain>
    </source>
</reference>
<feature type="transmembrane region" description="Helical" evidence="13">
    <location>
        <begin position="1154"/>
        <end position="1173"/>
    </location>
</feature>
<evidence type="ECO:0000313" key="16">
    <source>
        <dbReference type="Proteomes" id="UP000053825"/>
    </source>
</evidence>
<evidence type="ECO:0000256" key="12">
    <source>
        <dbReference type="SAM" id="MobiDB-lite"/>
    </source>
</evidence>
<dbReference type="FunFam" id="2.60.120.260:FF:000099">
    <property type="entry name" value="Uncharacterized protein, isoform C"/>
    <property type="match status" value="1"/>
</dbReference>
<feature type="compositionally biased region" description="Polar residues" evidence="12">
    <location>
        <begin position="1438"/>
        <end position="1462"/>
    </location>
</feature>
<evidence type="ECO:0000256" key="3">
    <source>
        <dbReference type="ARBA" id="ARBA00022729"/>
    </source>
</evidence>
<dbReference type="PROSITE" id="PS51469">
    <property type="entry name" value="SUN"/>
    <property type="match status" value="1"/>
</dbReference>
<dbReference type="PANTHER" id="PTHR12953">
    <property type="entry name" value="MEMBRANE PROTEIN CH1 RELATED"/>
    <property type="match status" value="1"/>
</dbReference>
<keyword evidence="4" id="KW-0256">Endoplasmic reticulum</keyword>
<evidence type="ECO:0000256" key="10">
    <source>
        <dbReference type="ARBA" id="ARBA00064635"/>
    </source>
</evidence>
<feature type="compositionally biased region" description="Basic residues" evidence="12">
    <location>
        <begin position="1480"/>
        <end position="1498"/>
    </location>
</feature>
<evidence type="ECO:0000256" key="5">
    <source>
        <dbReference type="ARBA" id="ARBA00022989"/>
    </source>
</evidence>
<evidence type="ECO:0000259" key="14">
    <source>
        <dbReference type="PROSITE" id="PS51469"/>
    </source>
</evidence>
<keyword evidence="7" id="KW-0325">Glycoprotein</keyword>
<keyword evidence="3" id="KW-0732">Signal</keyword>
<evidence type="ECO:0000256" key="9">
    <source>
        <dbReference type="ARBA" id="ARBA00061226"/>
    </source>
</evidence>
<comment type="subunit">
    <text evidence="10">Interacts with EMP65.</text>
</comment>
<evidence type="ECO:0000256" key="4">
    <source>
        <dbReference type="ARBA" id="ARBA00022824"/>
    </source>
</evidence>
<keyword evidence="5 13" id="KW-1133">Transmembrane helix</keyword>
<evidence type="ECO:0000256" key="6">
    <source>
        <dbReference type="ARBA" id="ARBA00023136"/>
    </source>
</evidence>
<feature type="region of interest" description="Disordered" evidence="12">
    <location>
        <begin position="1"/>
        <end position="52"/>
    </location>
</feature>
<dbReference type="PANTHER" id="PTHR12953:SF0">
    <property type="entry name" value="SUN DOMAIN-CONTAINING OSSIFICATION FACTOR"/>
    <property type="match status" value="1"/>
</dbReference>
<evidence type="ECO:0000313" key="15">
    <source>
        <dbReference type="EMBL" id="KOC58974.1"/>
    </source>
</evidence>
<feature type="compositionally biased region" description="Polar residues" evidence="12">
    <location>
        <begin position="1"/>
        <end position="29"/>
    </location>
</feature>
<evidence type="ECO:0000256" key="7">
    <source>
        <dbReference type="ARBA" id="ARBA00023180"/>
    </source>
</evidence>
<feature type="coiled-coil region" evidence="11">
    <location>
        <begin position="1076"/>
        <end position="1104"/>
    </location>
</feature>
<keyword evidence="16" id="KW-1185">Reference proteome</keyword>
<evidence type="ECO:0000256" key="2">
    <source>
        <dbReference type="ARBA" id="ARBA00022692"/>
    </source>
</evidence>
<evidence type="ECO:0000256" key="11">
    <source>
        <dbReference type="SAM" id="Coils"/>
    </source>
</evidence>
<evidence type="ECO:0000256" key="8">
    <source>
        <dbReference type="ARBA" id="ARBA00046288"/>
    </source>
</evidence>
<dbReference type="GO" id="GO:0034975">
    <property type="term" value="P:protein folding in endoplasmic reticulum"/>
    <property type="evidence" value="ECO:0007669"/>
    <property type="project" value="TreeGrafter"/>
</dbReference>
<sequence length="1498" mass="168335">MVASESAQTNYYSSFKNNETSETYNNDTLDNVRENNIETSSEPITELKDSNKLDTNYEGHQEEFSEESIGYETVIDDKTRKQQDSYNDPDIVAASLTQQPNLSQGISENEQSTIVTLVDTTVAELQSLAEPKFNHEFSRTRLYAKNSSLLTKNTNIGQTEKEQQEILPSTQTSSPPQFINEITEKLNETNNFEEESILLADSVGEDVVVVVRAEQTVITSEGSEDKLEDDVVKILPDEIPTVDETFAATSELSDTKAKARLVGDNRDDAAATVVLGEGIVSVGSSNSQEDIPSFSEWTQKRLEEAEKKKTHPNVSVQNSGAPTRGIGGIKVRSKNYASPDCGAKIVAANPEAHSARSVLVSTRDEYMLNTCTSRIWFVVELCEAIQAKKIELANFELFSSSPKDFSVYISDRFPTRDWSPVGQFTAKDIKDIQNFALQPHLFGKFIKIELQTYYGSEHFCPISLFRAYGTSEFEVLETETENQILRETQTNLDDEEDGDEEEVLDVEDGEPPRNLFGSARDAVLSIMKKAAEVLVKSSDLTSNNITKIQQSMDDGNILENSFMTCTTPRYTILCDNCSDQKFAKIFQLVSCREQQLNELLEIDLVNRTLRQNGLCEIYGVGFETSAKRETERKGEKIKNVEKYDQVEEEFDSTKNFHLKFITSILNSEYIAALCNVLAIKERKMVMNTSHEIPFNNFKDTIKEDTLRKDKEDYSNDVIISFQHTTGTCSSNSDIGTSFKDLKKSTQELSSEEINRFTSTFDEISSKSSKSGIEESFQPEISTTIPASLNIEQQPVLKASEEPFIPSSSNENTPQMTVDSTVDSTEIPSVDMVSDIESEELSGMLNKVEKVERLDQKGEQGQADLLDHEIKLPSQDSLAFDNLLSDLKDLEGEAAHIQNGPVASASVTQSTTNTTPQKESVFLRLSNRIKNIVGHPYSSVVNDHKTRVFRKMVNINAINVITLLSAAFVEWNQGPTAINIAEEYLRDVLFDLIVRSVEDTAFLVEHETCVEMDGTPIEQEIQDADLNWIDEEEENRTPNVPNIYEENVVRHSNIKGKLWRTGTAALERNMSLSGQYLEELSRRYKKQVEEMQKFLERTVSAMNEETRKRDEREAKSTEEIAILKEEIASLADSVKNFVYDRDSWRGRITMITQHLLLICSEVFIIYLILLYCRGNKNKKLDIKKKQQSEKNTVLRKSAESFGSNVKKTKKRRPSEIASHITGTYHELMIHDRSDETKKEKKKKRKKAFALGGNQTNVNNDIERNSIMQSKTVLNVAHEVETTPKIASSAEVLKVVDSRKQIYRRLKSAPEESAHDVFNDSGHETKCDVQLATSHADNLEMEPVKSSEFNISCVENANGSNTLSENLFPEKDACSVEPVAIESSTDASNFKNTSGILKDTSVPSSFMKTALSTRKARKAYSCDVNGEWSQNSTDSDDKTAQVSPNPSKLSPQNIHTDSDTTTNGLLMDQSDESRSSSVTSMSKKKEKKSSGFRKMVRKFF</sequence>
<feature type="region of interest" description="Disordered" evidence="12">
    <location>
        <begin position="1423"/>
        <end position="1498"/>
    </location>
</feature>
<evidence type="ECO:0000256" key="1">
    <source>
        <dbReference type="ARBA" id="ARBA00004389"/>
    </source>
</evidence>
<comment type="subcellular location">
    <subcellularLocation>
        <location evidence="8">Endomembrane system</location>
        <topology evidence="8">Single-pass type I membrane protein</topology>
    </subcellularLocation>
    <subcellularLocation>
        <location evidence="1">Endoplasmic reticulum membrane</location>
        <topology evidence="1">Single-pass membrane protein</topology>
    </subcellularLocation>
</comment>
<keyword evidence="11" id="KW-0175">Coiled coil</keyword>
<feature type="region of interest" description="Disordered" evidence="12">
    <location>
        <begin position="489"/>
        <end position="511"/>
    </location>
</feature>
<dbReference type="Proteomes" id="UP000053825">
    <property type="component" value="Unassembled WGS sequence"/>
</dbReference>
<proteinExistence type="inferred from homology"/>
<keyword evidence="2 13" id="KW-0812">Transmembrane</keyword>
<feature type="compositionally biased region" description="Acidic residues" evidence="12">
    <location>
        <begin position="492"/>
        <end position="509"/>
    </location>
</feature>
<dbReference type="EMBL" id="KQ414989">
    <property type="protein sequence ID" value="KOC58974.1"/>
    <property type="molecule type" value="Genomic_DNA"/>
</dbReference>
<dbReference type="GO" id="GO:0005789">
    <property type="term" value="C:endoplasmic reticulum membrane"/>
    <property type="evidence" value="ECO:0007669"/>
    <property type="project" value="UniProtKB-SubCell"/>
</dbReference>
<accession>A0A0L7QK50</accession>
<evidence type="ECO:0000256" key="13">
    <source>
        <dbReference type="SAM" id="Phobius"/>
    </source>
</evidence>
<name>A0A0L7QK50_9HYME</name>